<accession>Q555R8</accession>
<keyword evidence="1" id="KW-0732">Signal</keyword>
<sequence>MLLKILIIYFIFLNWFVLSLGQLKNYNDNSITLIVDPFSNKNINFYKSGEKCGDTHNRCKSINDAILYFNTIAIATPNNNKLSYQQLNLQLADGIYSTTEYSFNLFEFNINIEPFNKNSKKVVFDGSNSSNKNNNNNALFYVEPVSNTTSLPFKKRTINSATTSILSSISISDITFISFSNTIIKIDNRNDDSYNIININNCVFKNFTSSPQKIEKYGSPIIYLQSSSSPSSFLEQNQTQKQQLNINNSVFKSSNLFTSLWKTRLIHIENTKSLMNNNVFHNLNGLKSLSNLIYSRFNSDITINSNQFHDIVTYNGLINSDNSMIKIINSNFRSIIGNNFGSVLYFTTSSTFPSFTFFIENCNFWNCTSLYSSGVINAVGINNNNNDNDKNKIIDCSFFNNKGPDSSILSCQTIDITIQYSKLISTNSHGGTFLIYTSNLFVQNNYIQDEINDDSIVDSGRIQTMGKANLTMSSNNFGNDLNHKFKFSCDDSIINLQNSQDLIPSFICNQCLDFTINNNNSIC</sequence>
<dbReference type="PANTHER" id="PTHR31318">
    <property type="entry name" value="EXPRESSED PROTEIN-RELATED"/>
    <property type="match status" value="1"/>
</dbReference>
<protein>
    <recommendedName>
        <fullName evidence="4">Right handed beta helix domain-containing protein</fullName>
    </recommendedName>
</protein>
<dbReference type="EMBL" id="AAFI02000012">
    <property type="protein sequence ID" value="EAL70037.1"/>
    <property type="molecule type" value="Genomic_DNA"/>
</dbReference>
<dbReference type="PANTHER" id="PTHR31318:SF2">
    <property type="entry name" value="PECTIN LYASE-LIKE FAMILY PROTEIN-RELATED"/>
    <property type="match status" value="1"/>
</dbReference>
<dbReference type="GeneID" id="8619418"/>
<evidence type="ECO:0000313" key="3">
    <source>
        <dbReference type="Proteomes" id="UP000002195"/>
    </source>
</evidence>
<dbReference type="RefSeq" id="XP_643992.1">
    <property type="nucleotide sequence ID" value="XM_638900.1"/>
</dbReference>
<dbReference type="PaxDb" id="44689-DDB0167826"/>
<dbReference type="HOGENOM" id="CLU_521212_0_0_1"/>
<comment type="caution">
    <text evidence="2">The sequence shown here is derived from an EMBL/GenBank/DDBJ whole genome shotgun (WGS) entry which is preliminary data.</text>
</comment>
<reference evidence="2 3" key="1">
    <citation type="journal article" date="2005" name="Nature">
        <title>The genome of the social amoeba Dictyostelium discoideum.</title>
        <authorList>
            <consortium name="The Dictyostelium discoideum Sequencing Consortium"/>
            <person name="Eichinger L."/>
            <person name="Pachebat J.A."/>
            <person name="Glockner G."/>
            <person name="Rajandream M.A."/>
            <person name="Sucgang R."/>
            <person name="Berriman M."/>
            <person name="Song J."/>
            <person name="Olsen R."/>
            <person name="Szafranski K."/>
            <person name="Xu Q."/>
            <person name="Tunggal B."/>
            <person name="Kummerfeld S."/>
            <person name="Madera M."/>
            <person name="Konfortov B.A."/>
            <person name="Rivero F."/>
            <person name="Bankier A.T."/>
            <person name="Lehmann R."/>
            <person name="Hamlin N."/>
            <person name="Davies R."/>
            <person name="Gaudet P."/>
            <person name="Fey P."/>
            <person name="Pilcher K."/>
            <person name="Chen G."/>
            <person name="Saunders D."/>
            <person name="Sodergren E."/>
            <person name="Davis P."/>
            <person name="Kerhornou A."/>
            <person name="Nie X."/>
            <person name="Hall N."/>
            <person name="Anjard C."/>
            <person name="Hemphill L."/>
            <person name="Bason N."/>
            <person name="Farbrother P."/>
            <person name="Desany B."/>
            <person name="Just E."/>
            <person name="Morio T."/>
            <person name="Rost R."/>
            <person name="Churcher C."/>
            <person name="Cooper J."/>
            <person name="Haydock S."/>
            <person name="van Driessche N."/>
            <person name="Cronin A."/>
            <person name="Goodhead I."/>
            <person name="Muzny D."/>
            <person name="Mourier T."/>
            <person name="Pain A."/>
            <person name="Lu M."/>
            <person name="Harper D."/>
            <person name="Lindsay R."/>
            <person name="Hauser H."/>
            <person name="James K."/>
            <person name="Quiles M."/>
            <person name="Madan Babu M."/>
            <person name="Saito T."/>
            <person name="Buchrieser C."/>
            <person name="Wardroper A."/>
            <person name="Felder M."/>
            <person name="Thangavelu M."/>
            <person name="Johnson D."/>
            <person name="Knights A."/>
            <person name="Loulseged H."/>
            <person name="Mungall K."/>
            <person name="Oliver K."/>
            <person name="Price C."/>
            <person name="Quail M.A."/>
            <person name="Urushihara H."/>
            <person name="Hernandez J."/>
            <person name="Rabbinowitsch E."/>
            <person name="Steffen D."/>
            <person name="Sanders M."/>
            <person name="Ma J."/>
            <person name="Kohara Y."/>
            <person name="Sharp S."/>
            <person name="Simmonds M."/>
            <person name="Spiegler S."/>
            <person name="Tivey A."/>
            <person name="Sugano S."/>
            <person name="White B."/>
            <person name="Walker D."/>
            <person name="Woodward J."/>
            <person name="Winckler T."/>
            <person name="Tanaka Y."/>
            <person name="Shaulsky G."/>
            <person name="Schleicher M."/>
            <person name="Weinstock G."/>
            <person name="Rosenthal A."/>
            <person name="Cox E.C."/>
            <person name="Chisholm R.L."/>
            <person name="Gibbs R."/>
            <person name="Loomis W.F."/>
            <person name="Platzer M."/>
            <person name="Kay R.R."/>
            <person name="Williams J."/>
            <person name="Dear P.H."/>
            <person name="Noegel A.A."/>
            <person name="Barrell B."/>
            <person name="Kuspa A."/>
        </authorList>
    </citation>
    <scope>NUCLEOTIDE SEQUENCE [LARGE SCALE GENOMIC DNA]</scope>
    <source>
        <strain evidence="2 3">AX4</strain>
    </source>
</reference>
<dbReference type="PhylomeDB" id="Q86J19"/>
<keyword evidence="3" id="KW-1185">Reference proteome</keyword>
<dbReference type="AlphaFoldDB" id="Q86J19"/>
<accession>Q86J19</accession>
<feature type="chain" id="PRO_5004300364" description="Right handed beta helix domain-containing protein" evidence="1">
    <location>
        <begin position="22"/>
        <end position="523"/>
    </location>
</feature>
<dbReference type="InParanoid" id="Q86J19"/>
<organism evidence="2 3">
    <name type="scientific">Dictyostelium discoideum</name>
    <name type="common">Social amoeba</name>
    <dbReference type="NCBI Taxonomy" id="44689"/>
    <lineage>
        <taxon>Eukaryota</taxon>
        <taxon>Amoebozoa</taxon>
        <taxon>Evosea</taxon>
        <taxon>Eumycetozoa</taxon>
        <taxon>Dictyostelia</taxon>
        <taxon>Dictyosteliales</taxon>
        <taxon>Dictyosteliaceae</taxon>
        <taxon>Dictyostelium</taxon>
    </lineage>
</organism>
<evidence type="ECO:0000256" key="1">
    <source>
        <dbReference type="SAM" id="SignalP"/>
    </source>
</evidence>
<name>Q86J19_DICDI</name>
<evidence type="ECO:0008006" key="4">
    <source>
        <dbReference type="Google" id="ProtNLM"/>
    </source>
</evidence>
<feature type="signal peptide" evidence="1">
    <location>
        <begin position="1"/>
        <end position="21"/>
    </location>
</feature>
<dbReference type="dictyBase" id="DDB_G0274289"/>
<dbReference type="VEuPathDB" id="AmoebaDB:DDB_G0274289"/>
<evidence type="ECO:0000313" key="2">
    <source>
        <dbReference type="EMBL" id="EAL70037.1"/>
    </source>
</evidence>
<gene>
    <name evidence="2" type="ORF">DDB_G0274289</name>
</gene>
<proteinExistence type="predicted"/>
<dbReference type="FunCoup" id="Q86J19">
    <property type="interactions" value="2"/>
</dbReference>
<dbReference type="KEGG" id="ddi:DDB_G0274289"/>
<dbReference type="Proteomes" id="UP000002195">
    <property type="component" value="Unassembled WGS sequence"/>
</dbReference>